<reference evidence="2 3" key="1">
    <citation type="submission" date="2020-04" db="EMBL/GenBank/DDBJ databases">
        <authorList>
            <person name="Zhang R."/>
            <person name="Schippers A."/>
        </authorList>
    </citation>
    <scope>NUCLEOTIDE SEQUENCE [LARGE SCALE GENOMIC DNA]</scope>
    <source>
        <strain evidence="2 3">DSM 109850</strain>
    </source>
</reference>
<proteinExistence type="predicted"/>
<accession>A0A7Y0L0Z8</accession>
<dbReference type="Proteomes" id="UP000533476">
    <property type="component" value="Unassembled WGS sequence"/>
</dbReference>
<evidence type="ECO:0000313" key="2">
    <source>
        <dbReference type="EMBL" id="NMP21282.1"/>
    </source>
</evidence>
<gene>
    <name evidence="2" type="ORF">HIJ39_02790</name>
</gene>
<organism evidence="2 3">
    <name type="scientific">Sulfobacillus harzensis</name>
    <dbReference type="NCBI Taxonomy" id="2729629"/>
    <lineage>
        <taxon>Bacteria</taxon>
        <taxon>Bacillati</taxon>
        <taxon>Bacillota</taxon>
        <taxon>Clostridia</taxon>
        <taxon>Eubacteriales</taxon>
        <taxon>Clostridiales Family XVII. Incertae Sedis</taxon>
        <taxon>Sulfobacillus</taxon>
    </lineage>
</organism>
<name>A0A7Y0L0Z8_9FIRM</name>
<dbReference type="EMBL" id="JABBVZ010000006">
    <property type="protein sequence ID" value="NMP21282.1"/>
    <property type="molecule type" value="Genomic_DNA"/>
</dbReference>
<evidence type="ECO:0000256" key="1">
    <source>
        <dbReference type="SAM" id="MobiDB-lite"/>
    </source>
</evidence>
<feature type="region of interest" description="Disordered" evidence="1">
    <location>
        <begin position="1"/>
        <end position="31"/>
    </location>
</feature>
<feature type="compositionally biased region" description="Basic and acidic residues" evidence="1">
    <location>
        <begin position="1"/>
        <end position="12"/>
    </location>
</feature>
<sequence length="109" mass="12331">MEHREHEDQESQHRRKPVREHPKPPIGQVNSLNQAVRQELWYVDTVVASPFRTLRRQLGTSRGAWAQGADEALWAFEGMARLPIKLLQSAFGEQLNTSSNASPAKDASE</sequence>
<evidence type="ECO:0000313" key="3">
    <source>
        <dbReference type="Proteomes" id="UP000533476"/>
    </source>
</evidence>
<dbReference type="RefSeq" id="WP_169096481.1">
    <property type="nucleotide sequence ID" value="NZ_JABBVZ010000006.1"/>
</dbReference>
<comment type="caution">
    <text evidence="2">The sequence shown here is derived from an EMBL/GenBank/DDBJ whole genome shotgun (WGS) entry which is preliminary data.</text>
</comment>
<protein>
    <submittedName>
        <fullName evidence="2">Uncharacterized protein</fullName>
    </submittedName>
</protein>
<dbReference type="AlphaFoldDB" id="A0A7Y0L0Z8"/>
<keyword evidence="3" id="KW-1185">Reference proteome</keyword>